<dbReference type="GO" id="GO:0047661">
    <property type="term" value="F:amino-acid racemase activity"/>
    <property type="evidence" value="ECO:0007669"/>
    <property type="project" value="InterPro"/>
</dbReference>
<reference evidence="5" key="1">
    <citation type="submission" date="2020-11" db="EMBL/GenBank/DDBJ databases">
        <authorList>
            <person name="Tran Van P."/>
        </authorList>
    </citation>
    <scope>NUCLEOTIDE SEQUENCE</scope>
</reference>
<dbReference type="InterPro" id="IPR001920">
    <property type="entry name" value="Asp/Glu_race"/>
</dbReference>
<dbReference type="InterPro" id="IPR018187">
    <property type="entry name" value="Asp/Glu_racemase_AS_1"/>
</dbReference>
<dbReference type="PROSITE" id="PS00923">
    <property type="entry name" value="ASP_GLU_RACEMASE_1"/>
    <property type="match status" value="1"/>
</dbReference>
<dbReference type="InterPro" id="IPR004380">
    <property type="entry name" value="Asp_race"/>
</dbReference>
<dbReference type="GO" id="GO:0055085">
    <property type="term" value="P:transmembrane transport"/>
    <property type="evidence" value="ECO:0007669"/>
    <property type="project" value="InterPro"/>
</dbReference>
<dbReference type="NCBIfam" id="TIGR00787">
    <property type="entry name" value="dctP"/>
    <property type="match status" value="1"/>
</dbReference>
<dbReference type="NCBIfam" id="NF037995">
    <property type="entry name" value="TRAP_S1"/>
    <property type="match status" value="1"/>
</dbReference>
<keyword evidence="4" id="KW-0732">Signal</keyword>
<sequence>MKTIGLLGGMSWESTREYYRILNEEIRNICGSTHSARCLLYSFDFHEIEALQNAGDWQKLTDMLVNQALNLKKAGADFIVICTNTMHLMAETIERETGLFLLHIADVTGEKIRSTGMRRVALLATAFTMEMPFYKKRLTERYGIEVLVPEEEERQVIHRIIYDELVQASLGQAGPVVIKIAHPNVPQHPMGKCFIQFKNLVEERSKGKFRVDIYDSSKFGNFDSVVQGLQYGILQMGSASTPNLSPFSDSFLIYDLPFLFPDYASTDLITDGPIGMEAAEALKSSGIIGLGYIEIGFRNIWNNKKTIQSLEDAKGLKIRSTPSKAHIATLKALGMNPTPISWGEVYTALQQKTVDGIDIDLNLAWYNNFPEVNNNLTIVNSLYSPHLVMMSKKFLDSLSGDDQKMLLDTFQEVKLYERKLIREGEEEILAKLKEKGVNVTVLSREERARWARETASVYEQFEDRIGKELIEKVRKTISQQN</sequence>
<dbReference type="InterPro" id="IPR038404">
    <property type="entry name" value="TRAP_DctP_sf"/>
</dbReference>
<dbReference type="Gene3D" id="3.40.50.1860">
    <property type="match status" value="2"/>
</dbReference>
<dbReference type="OrthoDB" id="187836at2759"/>
<dbReference type="PANTHER" id="PTHR33376">
    <property type="match status" value="1"/>
</dbReference>
<evidence type="ECO:0000256" key="1">
    <source>
        <dbReference type="ARBA" id="ARBA00007847"/>
    </source>
</evidence>
<name>A0A7R8WN71_9CRUS</name>
<dbReference type="AlphaFoldDB" id="A0A7R8WN71"/>
<dbReference type="NCBIfam" id="TIGR00035">
    <property type="entry name" value="asp_race"/>
    <property type="match status" value="1"/>
</dbReference>
<evidence type="ECO:0000256" key="2">
    <source>
        <dbReference type="ARBA" id="ARBA00009023"/>
    </source>
</evidence>
<dbReference type="Pfam" id="PF03480">
    <property type="entry name" value="DctP"/>
    <property type="match status" value="1"/>
</dbReference>
<accession>A0A7R8WN71</accession>
<keyword evidence="3" id="KW-0813">Transport</keyword>
<evidence type="ECO:0000313" key="5">
    <source>
        <dbReference type="EMBL" id="CAD7232142.1"/>
    </source>
</evidence>
<dbReference type="EMBL" id="OB664286">
    <property type="protein sequence ID" value="CAD7232142.1"/>
    <property type="molecule type" value="Genomic_DNA"/>
</dbReference>
<protein>
    <submittedName>
        <fullName evidence="5">Uncharacterized protein</fullName>
    </submittedName>
</protein>
<dbReference type="CDD" id="cd13603">
    <property type="entry name" value="PBP2_TRAP_Siap_TeaA_like"/>
    <property type="match status" value="1"/>
</dbReference>
<gene>
    <name evidence="5" type="ORF">CTOB1V02_LOCUS9983</name>
</gene>
<evidence type="ECO:0000256" key="4">
    <source>
        <dbReference type="ARBA" id="ARBA00022729"/>
    </source>
</evidence>
<dbReference type="PANTHER" id="PTHR33376:SF7">
    <property type="entry name" value="C4-DICARBOXYLATE-BINDING PROTEIN DCTB"/>
    <property type="match status" value="1"/>
</dbReference>
<dbReference type="InterPro" id="IPR004682">
    <property type="entry name" value="TRAP_DctP"/>
</dbReference>
<dbReference type="Gene3D" id="3.40.190.170">
    <property type="entry name" value="Bacterial extracellular solute-binding protein, family 7"/>
    <property type="match status" value="1"/>
</dbReference>
<evidence type="ECO:0000256" key="3">
    <source>
        <dbReference type="ARBA" id="ARBA00022448"/>
    </source>
</evidence>
<comment type="similarity">
    <text evidence="2">Belongs to the bacterial solute-binding protein 7 family.</text>
</comment>
<organism evidence="5">
    <name type="scientific">Cyprideis torosa</name>
    <dbReference type="NCBI Taxonomy" id="163714"/>
    <lineage>
        <taxon>Eukaryota</taxon>
        <taxon>Metazoa</taxon>
        <taxon>Ecdysozoa</taxon>
        <taxon>Arthropoda</taxon>
        <taxon>Crustacea</taxon>
        <taxon>Oligostraca</taxon>
        <taxon>Ostracoda</taxon>
        <taxon>Podocopa</taxon>
        <taxon>Podocopida</taxon>
        <taxon>Cytherocopina</taxon>
        <taxon>Cytheroidea</taxon>
        <taxon>Cytherideidae</taxon>
        <taxon>Cyprideis</taxon>
    </lineage>
</organism>
<dbReference type="InterPro" id="IPR015942">
    <property type="entry name" value="Asp/Glu/hydantoin_racemase"/>
</dbReference>
<proteinExistence type="inferred from homology"/>
<dbReference type="SUPFAM" id="SSF53681">
    <property type="entry name" value="Aspartate/glutamate racemase"/>
    <property type="match status" value="2"/>
</dbReference>
<comment type="similarity">
    <text evidence="1">Belongs to the aspartate/glutamate racemases family.</text>
</comment>
<dbReference type="Pfam" id="PF01177">
    <property type="entry name" value="Asp_Glu_race"/>
    <property type="match status" value="1"/>
</dbReference>
<dbReference type="InterPro" id="IPR018389">
    <property type="entry name" value="DctP_fam"/>
</dbReference>